<dbReference type="InterPro" id="IPR029058">
    <property type="entry name" value="AB_hydrolase_fold"/>
</dbReference>
<dbReference type="PANTHER" id="PTHR48081:SF8">
    <property type="entry name" value="ALPHA_BETA HYDROLASE FOLD-3 DOMAIN-CONTAINING PROTEIN-RELATED"/>
    <property type="match status" value="1"/>
</dbReference>
<evidence type="ECO:0000313" key="3">
    <source>
        <dbReference type="EMBL" id="NIY69462.1"/>
    </source>
</evidence>
<dbReference type="Pfam" id="PF07859">
    <property type="entry name" value="Abhydrolase_3"/>
    <property type="match status" value="1"/>
</dbReference>
<dbReference type="Gene3D" id="3.40.50.1820">
    <property type="entry name" value="alpha/beta hydrolase"/>
    <property type="match status" value="1"/>
</dbReference>
<proteinExistence type="predicted"/>
<accession>A0A7X5XA80</accession>
<evidence type="ECO:0000256" key="1">
    <source>
        <dbReference type="ARBA" id="ARBA00022801"/>
    </source>
</evidence>
<feature type="domain" description="Alpha/beta hydrolase fold-3" evidence="2">
    <location>
        <begin position="2"/>
        <end position="178"/>
    </location>
</feature>
<comment type="caution">
    <text evidence="3">The sequence shown here is derived from an EMBL/GenBank/DDBJ whole genome shotgun (WGS) entry which is preliminary data.</text>
</comment>
<evidence type="ECO:0000313" key="4">
    <source>
        <dbReference type="Proteomes" id="UP000536624"/>
    </source>
</evidence>
<evidence type="ECO:0000259" key="2">
    <source>
        <dbReference type="Pfam" id="PF07859"/>
    </source>
</evidence>
<reference evidence="3 4" key="1">
    <citation type="submission" date="2020-02" db="EMBL/GenBank/DDBJ databases">
        <title>Streptomyces malaysiensis DSM14702 (JHCC583434, PFL_A843) Genome sequencing and assembly.</title>
        <authorList>
            <person name="Samborskyy M."/>
        </authorList>
    </citation>
    <scope>NUCLEOTIDE SEQUENCE [LARGE SCALE GENOMIC DNA]</scope>
    <source>
        <strain evidence="3 4">DSM 14702</strain>
    </source>
</reference>
<sequence length="206" mass="21762">MVVSVNYRLAPEHPDPAPVEDCYAGLLWIHEHAAEIGGDPERIVVAGASAGGGLAAGVALLARDRGGPRLPGQVLMCPMLDDRFLTPSSRELEGEGVWDATSNATGWNALLGKRRGGDQVSIYAAPARATDLTGLPSAFVDVGSVETFRDEDIDYAARLLQAGVQCELHVWPGGFHGFDGMAPQAALSQTASATRTAWVRRLLTTS</sequence>
<dbReference type="InterPro" id="IPR050300">
    <property type="entry name" value="GDXG_lipolytic_enzyme"/>
</dbReference>
<keyword evidence="1 3" id="KW-0378">Hydrolase</keyword>
<dbReference type="SUPFAM" id="SSF53474">
    <property type="entry name" value="alpha/beta-Hydrolases"/>
    <property type="match status" value="1"/>
</dbReference>
<dbReference type="Proteomes" id="UP000536624">
    <property type="component" value="Unassembled WGS sequence"/>
</dbReference>
<organism evidence="3 4">
    <name type="scientific">Streptomyces malaysiensis</name>
    <dbReference type="NCBI Taxonomy" id="92644"/>
    <lineage>
        <taxon>Bacteria</taxon>
        <taxon>Bacillati</taxon>
        <taxon>Actinomycetota</taxon>
        <taxon>Actinomycetes</taxon>
        <taxon>Kitasatosporales</taxon>
        <taxon>Streptomycetaceae</taxon>
        <taxon>Streptomyces</taxon>
        <taxon>Streptomyces violaceusniger group</taxon>
    </lineage>
</organism>
<protein>
    <submittedName>
        <fullName evidence="3">Alpha/beta hydrolase</fullName>
    </submittedName>
</protein>
<dbReference type="EMBL" id="JAALLH010000002">
    <property type="protein sequence ID" value="NIY69462.1"/>
    <property type="molecule type" value="Genomic_DNA"/>
</dbReference>
<gene>
    <name evidence="3" type="ORF">SMALB_7586</name>
</gene>
<dbReference type="AlphaFoldDB" id="A0A7X5XA80"/>
<dbReference type="GO" id="GO:0016787">
    <property type="term" value="F:hydrolase activity"/>
    <property type="evidence" value="ECO:0007669"/>
    <property type="project" value="UniProtKB-KW"/>
</dbReference>
<dbReference type="InterPro" id="IPR013094">
    <property type="entry name" value="AB_hydrolase_3"/>
</dbReference>
<dbReference type="PANTHER" id="PTHR48081">
    <property type="entry name" value="AB HYDROLASE SUPERFAMILY PROTEIN C4A8.06C"/>
    <property type="match status" value="1"/>
</dbReference>
<name>A0A7X5XA80_STRMQ</name>